<gene>
    <name evidence="2" type="ORF">K443DRAFT_44993</name>
</gene>
<dbReference type="STRING" id="1095629.A0A0C9WGM9"/>
<feature type="compositionally biased region" description="Acidic residues" evidence="1">
    <location>
        <begin position="360"/>
        <end position="388"/>
    </location>
</feature>
<dbReference type="OrthoDB" id="3059271at2759"/>
<organism evidence="2 3">
    <name type="scientific">Laccaria amethystina LaAM-08-1</name>
    <dbReference type="NCBI Taxonomy" id="1095629"/>
    <lineage>
        <taxon>Eukaryota</taxon>
        <taxon>Fungi</taxon>
        <taxon>Dikarya</taxon>
        <taxon>Basidiomycota</taxon>
        <taxon>Agaricomycotina</taxon>
        <taxon>Agaricomycetes</taxon>
        <taxon>Agaricomycetidae</taxon>
        <taxon>Agaricales</taxon>
        <taxon>Agaricineae</taxon>
        <taxon>Hydnangiaceae</taxon>
        <taxon>Laccaria</taxon>
    </lineage>
</organism>
<feature type="non-terminal residue" evidence="2">
    <location>
        <position position="586"/>
    </location>
</feature>
<dbReference type="HOGENOM" id="CLU_021048_0_0_1"/>
<feature type="region of interest" description="Disordered" evidence="1">
    <location>
        <begin position="455"/>
        <end position="513"/>
    </location>
</feature>
<sequence>MGPSNADEGQGTSMSVDVQPHGIDHLAPLVTLKKNWAKGERQAFLTSHLDTYKDACLVSRVSSTQALDKIVNAYFVKFHWSLPHTSLPGVPPPVRFDGDGFEMLSAEEAAHKGQVIGAMKKTIYKWYNHRAKAAPALPRSNEDEKEKWSEVVRLEWEEAKRLIEERDTTPRLLEPADAQKVLDSLPSILGPLIEGVGEAIGMHVTVLIGGPEPKKQGQLNTIRYVGTTCSLRHSTTTYRVCSMHYGVDKQAVPKVWGQADKAGFKVITNAFTSFLETCYSPEEQRARAMAKDSLQDDVLHPTNSPSDTSQVPLLLSASKASESELSAHAGGKRKRSVKGKDGRKSEKQKKQKKIRTFVVSDDDEDDEDDEDKDDEDEDDNDDNDEEGSDKEKAGNDDDKSGSGGELATRHSNRLKTLKLNTITPSEERPTLTDMPMVAARDGCHLIQSAQLDQSVPRSPLAPHGTPPSSPTRTPLGHGPAPPSQPTTPLPVPTLFPQPSIQPSPRLVTPQTPPKLPLPLDSSWPTWFQKAYTGLSSIYLSAELTSAIRIYVDFEKTANFVVGSPNAGFKVDNRPPEVAYWVGRGRK</sequence>
<dbReference type="AlphaFoldDB" id="A0A0C9WGM9"/>
<name>A0A0C9WGM9_9AGAR</name>
<dbReference type="EMBL" id="KN839473">
    <property type="protein sequence ID" value="KIJ89724.1"/>
    <property type="molecule type" value="Genomic_DNA"/>
</dbReference>
<accession>A0A0C9WGM9</accession>
<feature type="compositionally biased region" description="Basic and acidic residues" evidence="1">
    <location>
        <begin position="288"/>
        <end position="299"/>
    </location>
</feature>
<feature type="compositionally biased region" description="Polar residues" evidence="1">
    <location>
        <begin position="301"/>
        <end position="311"/>
    </location>
</feature>
<feature type="compositionally biased region" description="Low complexity" evidence="1">
    <location>
        <begin position="313"/>
        <end position="329"/>
    </location>
</feature>
<feature type="region of interest" description="Disordered" evidence="1">
    <location>
        <begin position="288"/>
        <end position="433"/>
    </location>
</feature>
<feature type="compositionally biased region" description="Basic and acidic residues" evidence="1">
    <location>
        <begin position="389"/>
        <end position="400"/>
    </location>
</feature>
<evidence type="ECO:0000256" key="1">
    <source>
        <dbReference type="SAM" id="MobiDB-lite"/>
    </source>
</evidence>
<feature type="compositionally biased region" description="Pro residues" evidence="1">
    <location>
        <begin position="479"/>
        <end position="501"/>
    </location>
</feature>
<dbReference type="Proteomes" id="UP000054477">
    <property type="component" value="Unassembled WGS sequence"/>
</dbReference>
<evidence type="ECO:0000313" key="3">
    <source>
        <dbReference type="Proteomes" id="UP000054477"/>
    </source>
</evidence>
<reference evidence="3" key="2">
    <citation type="submission" date="2015-01" db="EMBL/GenBank/DDBJ databases">
        <title>Evolutionary Origins and Diversification of the Mycorrhizal Mutualists.</title>
        <authorList>
            <consortium name="DOE Joint Genome Institute"/>
            <consortium name="Mycorrhizal Genomics Consortium"/>
            <person name="Kohler A."/>
            <person name="Kuo A."/>
            <person name="Nagy L.G."/>
            <person name="Floudas D."/>
            <person name="Copeland A."/>
            <person name="Barry K.W."/>
            <person name="Cichocki N."/>
            <person name="Veneault-Fourrey C."/>
            <person name="LaButti K."/>
            <person name="Lindquist E.A."/>
            <person name="Lipzen A."/>
            <person name="Lundell T."/>
            <person name="Morin E."/>
            <person name="Murat C."/>
            <person name="Riley R."/>
            <person name="Ohm R."/>
            <person name="Sun H."/>
            <person name="Tunlid A."/>
            <person name="Henrissat B."/>
            <person name="Grigoriev I.V."/>
            <person name="Hibbett D.S."/>
            <person name="Martin F."/>
        </authorList>
    </citation>
    <scope>NUCLEOTIDE SEQUENCE [LARGE SCALE GENOMIC DNA]</scope>
    <source>
        <strain evidence="3">LaAM-08-1</strain>
    </source>
</reference>
<reference evidence="2 3" key="1">
    <citation type="submission" date="2014-04" db="EMBL/GenBank/DDBJ databases">
        <authorList>
            <consortium name="DOE Joint Genome Institute"/>
            <person name="Kuo A."/>
            <person name="Kohler A."/>
            <person name="Nagy L.G."/>
            <person name="Floudas D."/>
            <person name="Copeland A."/>
            <person name="Barry K.W."/>
            <person name="Cichocki N."/>
            <person name="Veneault-Fourrey C."/>
            <person name="LaButti K."/>
            <person name="Lindquist E.A."/>
            <person name="Lipzen A."/>
            <person name="Lundell T."/>
            <person name="Morin E."/>
            <person name="Murat C."/>
            <person name="Sun H."/>
            <person name="Tunlid A."/>
            <person name="Henrissat B."/>
            <person name="Grigoriev I.V."/>
            <person name="Hibbett D.S."/>
            <person name="Martin F."/>
            <person name="Nordberg H.P."/>
            <person name="Cantor M.N."/>
            <person name="Hua S.X."/>
        </authorList>
    </citation>
    <scope>NUCLEOTIDE SEQUENCE [LARGE SCALE GENOMIC DNA]</scope>
    <source>
        <strain evidence="2 3">LaAM-08-1</strain>
    </source>
</reference>
<protein>
    <submittedName>
        <fullName evidence="2">Uncharacterized protein</fullName>
    </submittedName>
</protein>
<proteinExistence type="predicted"/>
<feature type="compositionally biased region" description="Basic residues" evidence="1">
    <location>
        <begin position="346"/>
        <end position="355"/>
    </location>
</feature>
<keyword evidence="3" id="KW-1185">Reference proteome</keyword>
<evidence type="ECO:0000313" key="2">
    <source>
        <dbReference type="EMBL" id="KIJ89724.1"/>
    </source>
</evidence>